<comment type="caution">
    <text evidence="2">The sequence shown here is derived from an EMBL/GenBank/DDBJ whole genome shotgun (WGS) entry which is preliminary data.</text>
</comment>
<dbReference type="PANTHER" id="PTHR10948:SF23">
    <property type="entry name" value="TRANSPOSASE INSI FOR INSERTION SEQUENCE ELEMENT IS30A-RELATED"/>
    <property type="match status" value="1"/>
</dbReference>
<feature type="domain" description="Integrase catalytic" evidence="1">
    <location>
        <begin position="244"/>
        <end position="403"/>
    </location>
</feature>
<dbReference type="GO" id="GO:0004803">
    <property type="term" value="F:transposase activity"/>
    <property type="evidence" value="ECO:0007669"/>
    <property type="project" value="TreeGrafter"/>
</dbReference>
<organism evidence="2 3">
    <name type="scientific">Stecheria intestinalis</name>
    <dbReference type="NCBI Taxonomy" id="2606630"/>
    <lineage>
        <taxon>Bacteria</taxon>
        <taxon>Bacillati</taxon>
        <taxon>Bacillota</taxon>
        <taxon>Erysipelotrichia</taxon>
        <taxon>Erysipelotrichales</taxon>
        <taxon>Erysipelotrichaceae</taxon>
        <taxon>Stecheria</taxon>
    </lineage>
</organism>
<proteinExistence type="predicted"/>
<name>A0A7X2TGI5_9FIRM</name>
<evidence type="ECO:0000313" key="3">
    <source>
        <dbReference type="Proteomes" id="UP000461880"/>
    </source>
</evidence>
<dbReference type="PROSITE" id="PS50994">
    <property type="entry name" value="INTEGRASE"/>
    <property type="match status" value="1"/>
</dbReference>
<dbReference type="NCBIfam" id="NF033563">
    <property type="entry name" value="transpos_IS30"/>
    <property type="match status" value="1"/>
</dbReference>
<dbReference type="InterPro" id="IPR012337">
    <property type="entry name" value="RNaseH-like_sf"/>
</dbReference>
<gene>
    <name evidence="2" type="ORF">FYJ51_10140</name>
</gene>
<dbReference type="Proteomes" id="UP000461880">
    <property type="component" value="Unassembled WGS sequence"/>
</dbReference>
<evidence type="ECO:0000313" key="2">
    <source>
        <dbReference type="EMBL" id="MSS59255.1"/>
    </source>
</evidence>
<dbReference type="SUPFAM" id="SSF53098">
    <property type="entry name" value="Ribonuclease H-like"/>
    <property type="match status" value="1"/>
</dbReference>
<dbReference type="InterPro" id="IPR051917">
    <property type="entry name" value="Transposase-Integrase"/>
</dbReference>
<protein>
    <submittedName>
        <fullName evidence="2">IS30 family transposase</fullName>
    </submittedName>
</protein>
<dbReference type="GO" id="GO:0032196">
    <property type="term" value="P:transposition"/>
    <property type="evidence" value="ECO:0007669"/>
    <property type="project" value="TreeGrafter"/>
</dbReference>
<dbReference type="PANTHER" id="PTHR10948">
    <property type="entry name" value="TRANSPOSASE"/>
    <property type="match status" value="1"/>
</dbReference>
<dbReference type="InterPro" id="IPR053392">
    <property type="entry name" value="Transposase_IS30-like"/>
</dbReference>
<dbReference type="EMBL" id="VUMN01000026">
    <property type="protein sequence ID" value="MSS59255.1"/>
    <property type="molecule type" value="Genomic_DNA"/>
</dbReference>
<evidence type="ECO:0000259" key="1">
    <source>
        <dbReference type="PROSITE" id="PS50994"/>
    </source>
</evidence>
<sequence length="442" mass="50595">MAAYRRFDLDKRLTLQKNLSDGLSFAKTADVLGMSASSVGREVKQYRTLVNTFGVGHTNRCVYRRDCSKSGICPGQSGICRDKKCSHCRKQNCNQACSNYEEEVCRKLDSPPYVCNPCANRKFCPLKKQMYYADKADEKSREIRRESRSGLTLTEDEVKEIDTLLSERLKMGQSVHHIFADSPDLFTISEKQAYNLIHSGLISARPLDLPRIVRMKPRSKKAQIVKVDKKCRIGRTYEDYLKFMEEHPDLSVLQGDTVEGNKGGKCILTLTWASWDFQVAFLRDHNNSASVTSIVNQLYESLGAELFQKVMPAVWLLDNGSEFSNPSEIEKFGVYVFYCDPGAPYQKGTCENTHSVFRRIIPKGHSFNDLDQDFFDLAFSHTNSLHRKKLNDHTPYEMFSFAYGDDIAEKCFRIHQIQGKDVVLDPSLVRTYRDSRRKEGIE</sequence>
<reference evidence="2 3" key="1">
    <citation type="submission" date="2019-08" db="EMBL/GenBank/DDBJ databases">
        <title>In-depth cultivation of the pig gut microbiome towards novel bacterial diversity and tailored functional studies.</title>
        <authorList>
            <person name="Wylensek D."/>
            <person name="Hitch T.C.A."/>
            <person name="Clavel T."/>
        </authorList>
    </citation>
    <scope>NUCLEOTIDE SEQUENCE [LARGE SCALE GENOMIC DNA]</scope>
    <source>
        <strain evidence="2 3">Oil+RF-744-GAM-WT-6</strain>
    </source>
</reference>
<dbReference type="AlphaFoldDB" id="A0A7X2TGI5"/>
<dbReference type="RefSeq" id="WP_154505442.1">
    <property type="nucleotide sequence ID" value="NZ_VUMN01000026.1"/>
</dbReference>
<dbReference type="GO" id="GO:0015074">
    <property type="term" value="P:DNA integration"/>
    <property type="evidence" value="ECO:0007669"/>
    <property type="project" value="InterPro"/>
</dbReference>
<dbReference type="Gene3D" id="3.30.420.10">
    <property type="entry name" value="Ribonuclease H-like superfamily/Ribonuclease H"/>
    <property type="match status" value="1"/>
</dbReference>
<accession>A0A7X2TGI5</accession>
<dbReference type="GO" id="GO:0003676">
    <property type="term" value="F:nucleic acid binding"/>
    <property type="evidence" value="ECO:0007669"/>
    <property type="project" value="InterPro"/>
</dbReference>
<dbReference type="InterPro" id="IPR001584">
    <property type="entry name" value="Integrase_cat-core"/>
</dbReference>
<dbReference type="GO" id="GO:0005829">
    <property type="term" value="C:cytosol"/>
    <property type="evidence" value="ECO:0007669"/>
    <property type="project" value="TreeGrafter"/>
</dbReference>
<keyword evidence="3" id="KW-1185">Reference proteome</keyword>
<dbReference type="InterPro" id="IPR036397">
    <property type="entry name" value="RNaseH_sf"/>
</dbReference>